<sequence length="98" mass="11025">MAKRRASKWQREQRPLSTQFLAPGGISTGIATKRDGEYHVRFISAAAAQKDYICPGCHGRIPPQTAHIVAWPTGSLFGVDYAAEQRRHWHSHCWRIAA</sequence>
<evidence type="ECO:0000313" key="1">
    <source>
        <dbReference type="EMBL" id="MCT1605951.1"/>
    </source>
</evidence>
<keyword evidence="2" id="KW-1185">Reference proteome</keyword>
<dbReference type="Proteomes" id="UP001205046">
    <property type="component" value="Unassembled WGS sequence"/>
</dbReference>
<evidence type="ECO:0008006" key="3">
    <source>
        <dbReference type="Google" id="ProtNLM"/>
    </source>
</evidence>
<dbReference type="RefSeq" id="WP_044494579.1">
    <property type="nucleotide sequence ID" value="NZ_CABKSP010000003.1"/>
</dbReference>
<protein>
    <recommendedName>
        <fullName evidence="3">ATP/GTP-binding protein</fullName>
    </recommendedName>
</protein>
<reference evidence="1 2" key="1">
    <citation type="submission" date="2022-04" db="EMBL/GenBank/DDBJ databases">
        <title>Human microbiome associated bacterial genomes.</title>
        <authorList>
            <person name="Sandstrom S."/>
            <person name="Salamzade R."/>
            <person name="Kalan L.R."/>
        </authorList>
    </citation>
    <scope>NUCLEOTIDE SEQUENCE [LARGE SCALE GENOMIC DNA]</scope>
    <source>
        <strain evidence="2">p3-SID767</strain>
    </source>
</reference>
<comment type="caution">
    <text evidence="1">The sequence shown here is derived from an EMBL/GenBank/DDBJ whole genome shotgun (WGS) entry which is preliminary data.</text>
</comment>
<name>A0ABT2HMP5_9MICC</name>
<gene>
    <name evidence="1" type="ORF">M3B43_01170</name>
</gene>
<proteinExistence type="predicted"/>
<accession>A0ABT2HMP5</accession>
<dbReference type="EMBL" id="JALXMO010000002">
    <property type="protein sequence ID" value="MCT1605951.1"/>
    <property type="molecule type" value="Genomic_DNA"/>
</dbReference>
<evidence type="ECO:0000313" key="2">
    <source>
        <dbReference type="Proteomes" id="UP001205046"/>
    </source>
</evidence>
<organism evidence="1 2">
    <name type="scientific">Nesterenkonia massiliensis</name>
    <dbReference type="NCBI Taxonomy" id="1232429"/>
    <lineage>
        <taxon>Bacteria</taxon>
        <taxon>Bacillati</taxon>
        <taxon>Actinomycetota</taxon>
        <taxon>Actinomycetes</taxon>
        <taxon>Micrococcales</taxon>
        <taxon>Micrococcaceae</taxon>
        <taxon>Nesterenkonia</taxon>
    </lineage>
</organism>